<feature type="transmembrane region" description="Helical" evidence="1">
    <location>
        <begin position="87"/>
        <end position="113"/>
    </location>
</feature>
<dbReference type="EMBL" id="SWLG01000012">
    <property type="protein sequence ID" value="TLS36279.1"/>
    <property type="molecule type" value="Genomic_DNA"/>
</dbReference>
<feature type="transmembrane region" description="Helical" evidence="1">
    <location>
        <begin position="27"/>
        <end position="48"/>
    </location>
</feature>
<dbReference type="Proteomes" id="UP000308230">
    <property type="component" value="Unassembled WGS sequence"/>
</dbReference>
<evidence type="ECO:0000313" key="2">
    <source>
        <dbReference type="EMBL" id="TLS36279.1"/>
    </source>
</evidence>
<protein>
    <submittedName>
        <fullName evidence="2">DUF4181 domain-containing protein</fullName>
    </submittedName>
</protein>
<dbReference type="AlphaFoldDB" id="A0A5R9F0S2"/>
<dbReference type="Pfam" id="PF13789">
    <property type="entry name" value="DUF4181"/>
    <property type="match status" value="1"/>
</dbReference>
<organism evidence="2 3">
    <name type="scientific">Exobacillus caeni</name>
    <dbReference type="NCBI Taxonomy" id="2574798"/>
    <lineage>
        <taxon>Bacteria</taxon>
        <taxon>Bacillati</taxon>
        <taxon>Bacillota</taxon>
        <taxon>Bacilli</taxon>
        <taxon>Bacillales</taxon>
        <taxon>Guptibacillaceae</taxon>
        <taxon>Exobacillus</taxon>
    </lineage>
</organism>
<name>A0A5R9F0S2_9BACL</name>
<keyword evidence="1" id="KW-1133">Transmembrane helix</keyword>
<evidence type="ECO:0000313" key="3">
    <source>
        <dbReference type="Proteomes" id="UP000308230"/>
    </source>
</evidence>
<sequence length="115" mass="13776">MRKWLKVDKKKLFSYNHVNEKHKKVDWTIRITFLIVLLFGFFLALINISNGRAWIWEPSFVLFIYIIVSETARAIMEWKYATNRKAYILTVSQLGFTVIIILSVFFTNFFGLLRY</sequence>
<evidence type="ECO:0000256" key="1">
    <source>
        <dbReference type="SAM" id="Phobius"/>
    </source>
</evidence>
<keyword evidence="1" id="KW-0812">Transmembrane</keyword>
<reference evidence="2 3" key="1">
    <citation type="submission" date="2019-04" db="EMBL/GenBank/DDBJ databases">
        <title>Bacillus caeni sp. nov., a bacterium isolated from mangrove sediment.</title>
        <authorList>
            <person name="Huang H."/>
            <person name="Mo K."/>
            <person name="Hu Y."/>
        </authorList>
    </citation>
    <scope>NUCLEOTIDE SEQUENCE [LARGE SCALE GENOMIC DNA]</scope>
    <source>
        <strain evidence="2 3">HB172195</strain>
    </source>
</reference>
<comment type="caution">
    <text evidence="2">The sequence shown here is derived from an EMBL/GenBank/DDBJ whole genome shotgun (WGS) entry which is preliminary data.</text>
</comment>
<keyword evidence="1" id="KW-0472">Membrane</keyword>
<proteinExistence type="predicted"/>
<keyword evidence="3" id="KW-1185">Reference proteome</keyword>
<accession>A0A5R9F0S2</accession>
<dbReference type="InterPro" id="IPR025441">
    <property type="entry name" value="DUF4181"/>
</dbReference>
<feature type="transmembrane region" description="Helical" evidence="1">
    <location>
        <begin position="54"/>
        <end position="75"/>
    </location>
</feature>
<dbReference type="OrthoDB" id="2428213at2"/>
<gene>
    <name evidence="2" type="ORF">FCL54_16040</name>
</gene>